<name>A0A1S1LZH3_MYCCH</name>
<comment type="caution">
    <text evidence="4">The sequence shown here is derived from an EMBL/GenBank/DDBJ whole genome shotgun (WGS) entry which is preliminary data.</text>
</comment>
<dbReference type="Proteomes" id="UP000179441">
    <property type="component" value="Unassembled WGS sequence"/>
</dbReference>
<dbReference type="InterPro" id="IPR009057">
    <property type="entry name" value="Homeodomain-like_sf"/>
</dbReference>
<reference evidence="4 5" key="1">
    <citation type="submission" date="2016-10" db="EMBL/GenBank/DDBJ databases">
        <title>Evaluation of Human, Veterinary and Environmental Mycobacterium chelonae Isolates by Core Genome Phylogenomic Analysis, Targeted Gene Comparison, and Anti-microbial Susceptibility Patterns: A Tale of Mistaken Identities.</title>
        <authorList>
            <person name="Fogelson S.B."/>
            <person name="Camus A.C."/>
            <person name="Lorenz W."/>
            <person name="Vasireddy R."/>
            <person name="Vasireddy S."/>
            <person name="Smith T."/>
            <person name="Brown-Elliott B.A."/>
            <person name="Wallace R.J.Jr."/>
            <person name="Hasan N.A."/>
            <person name="Reischl U."/>
            <person name="Sanchez S."/>
        </authorList>
    </citation>
    <scope>NUCLEOTIDE SEQUENCE [LARGE SCALE GENOMIC DNA]</scope>
    <source>
        <strain evidence="4 5">15518</strain>
    </source>
</reference>
<dbReference type="PROSITE" id="PS50977">
    <property type="entry name" value="HTH_TETR_2"/>
    <property type="match status" value="1"/>
</dbReference>
<dbReference type="Gene3D" id="1.10.357.10">
    <property type="entry name" value="Tetracycline Repressor, domain 2"/>
    <property type="match status" value="1"/>
</dbReference>
<evidence type="ECO:0000313" key="5">
    <source>
        <dbReference type="Proteomes" id="UP000179441"/>
    </source>
</evidence>
<proteinExistence type="predicted"/>
<evidence type="ECO:0000256" key="1">
    <source>
        <dbReference type="ARBA" id="ARBA00023125"/>
    </source>
</evidence>
<dbReference type="InterPro" id="IPR050624">
    <property type="entry name" value="HTH-type_Tx_Regulator"/>
</dbReference>
<dbReference type="AlphaFoldDB" id="A0A1S1LZH3"/>
<sequence>MKRHANVNSWTCVHELTLALSWTSVNEAPEGGYMPSRASSTDPRSIRIQAKLKEAMLDLLRERRIESVSVSEIATRASVSRQVFYLHFTDRDDVAASAIIDKLRAAVLANEGDDPIRRVHTLVDVSMRYEPLVRNLRPSAASERLADIFHELLLEICEPIARTRGEQDGSAPLADDELEALTVFLAGGLREIIKFTVNSSRPSSPPVSAERAHRMLDRCLEIPLA</sequence>
<dbReference type="GO" id="GO:0003677">
    <property type="term" value="F:DNA binding"/>
    <property type="evidence" value="ECO:0007669"/>
    <property type="project" value="UniProtKB-UniRule"/>
</dbReference>
<keyword evidence="5" id="KW-1185">Reference proteome</keyword>
<evidence type="ECO:0000259" key="3">
    <source>
        <dbReference type="PROSITE" id="PS50977"/>
    </source>
</evidence>
<keyword evidence="1 2" id="KW-0238">DNA-binding</keyword>
<evidence type="ECO:0000313" key="4">
    <source>
        <dbReference type="EMBL" id="OHU78204.1"/>
    </source>
</evidence>
<dbReference type="InterPro" id="IPR001647">
    <property type="entry name" value="HTH_TetR"/>
</dbReference>
<dbReference type="RefSeq" id="WP_070951499.1">
    <property type="nucleotide sequence ID" value="NZ_CP050145.1"/>
</dbReference>
<dbReference type="EMBL" id="MLIS01000001">
    <property type="protein sequence ID" value="OHU78204.1"/>
    <property type="molecule type" value="Genomic_DNA"/>
</dbReference>
<dbReference type="PANTHER" id="PTHR43479:SF11">
    <property type="entry name" value="ACREF_ENVCD OPERON REPRESSOR-RELATED"/>
    <property type="match status" value="1"/>
</dbReference>
<feature type="domain" description="HTH tetR-type" evidence="3">
    <location>
        <begin position="46"/>
        <end position="106"/>
    </location>
</feature>
<evidence type="ECO:0000256" key="2">
    <source>
        <dbReference type="PROSITE-ProRule" id="PRU00335"/>
    </source>
</evidence>
<gene>
    <name evidence="4" type="ORF">BKG84_07185</name>
</gene>
<dbReference type="PANTHER" id="PTHR43479">
    <property type="entry name" value="ACREF/ENVCD OPERON REPRESSOR-RELATED"/>
    <property type="match status" value="1"/>
</dbReference>
<dbReference type="SUPFAM" id="SSF46689">
    <property type="entry name" value="Homeodomain-like"/>
    <property type="match status" value="1"/>
</dbReference>
<dbReference type="Pfam" id="PF00440">
    <property type="entry name" value="TetR_N"/>
    <property type="match status" value="1"/>
</dbReference>
<organism evidence="4 5">
    <name type="scientific">Mycobacteroides chelonae</name>
    <name type="common">Mycobacterium chelonae</name>
    <dbReference type="NCBI Taxonomy" id="1774"/>
    <lineage>
        <taxon>Bacteria</taxon>
        <taxon>Bacillati</taxon>
        <taxon>Actinomycetota</taxon>
        <taxon>Actinomycetes</taxon>
        <taxon>Mycobacteriales</taxon>
        <taxon>Mycobacteriaceae</taxon>
        <taxon>Mycobacteroides</taxon>
    </lineage>
</organism>
<protein>
    <recommendedName>
        <fullName evidence="3">HTH tetR-type domain-containing protein</fullName>
    </recommendedName>
</protein>
<feature type="DNA-binding region" description="H-T-H motif" evidence="2">
    <location>
        <begin position="69"/>
        <end position="88"/>
    </location>
</feature>
<accession>A0A1S1LZH3</accession>